<evidence type="ECO:0000256" key="1">
    <source>
        <dbReference type="SAM" id="MobiDB-lite"/>
    </source>
</evidence>
<feature type="compositionally biased region" description="Polar residues" evidence="1">
    <location>
        <begin position="239"/>
        <end position="266"/>
    </location>
</feature>
<comment type="caution">
    <text evidence="3">The sequence shown here is derived from an EMBL/GenBank/DDBJ whole genome shotgun (WGS) entry which is preliminary data.</text>
</comment>
<dbReference type="InterPro" id="IPR058594">
    <property type="entry name" value="PB1-like_dom_pln"/>
</dbReference>
<dbReference type="Proteomes" id="UP000289738">
    <property type="component" value="Chromosome A03"/>
</dbReference>
<feature type="compositionally biased region" description="Polar residues" evidence="1">
    <location>
        <begin position="207"/>
        <end position="222"/>
    </location>
</feature>
<keyword evidence="4" id="KW-1185">Reference proteome</keyword>
<evidence type="ECO:0000259" key="2">
    <source>
        <dbReference type="Pfam" id="PF26130"/>
    </source>
</evidence>
<dbReference type="AlphaFoldDB" id="A0A445DTD4"/>
<organism evidence="3 4">
    <name type="scientific">Arachis hypogaea</name>
    <name type="common">Peanut</name>
    <dbReference type="NCBI Taxonomy" id="3818"/>
    <lineage>
        <taxon>Eukaryota</taxon>
        <taxon>Viridiplantae</taxon>
        <taxon>Streptophyta</taxon>
        <taxon>Embryophyta</taxon>
        <taxon>Tracheophyta</taxon>
        <taxon>Spermatophyta</taxon>
        <taxon>Magnoliopsida</taxon>
        <taxon>eudicotyledons</taxon>
        <taxon>Gunneridae</taxon>
        <taxon>Pentapetalae</taxon>
        <taxon>rosids</taxon>
        <taxon>fabids</taxon>
        <taxon>Fabales</taxon>
        <taxon>Fabaceae</taxon>
        <taxon>Papilionoideae</taxon>
        <taxon>50 kb inversion clade</taxon>
        <taxon>dalbergioids sensu lato</taxon>
        <taxon>Dalbergieae</taxon>
        <taxon>Pterocarpus clade</taxon>
        <taxon>Arachis</taxon>
    </lineage>
</organism>
<accession>A0A445DTD4</accession>
<evidence type="ECO:0000313" key="4">
    <source>
        <dbReference type="Proteomes" id="UP000289738"/>
    </source>
</evidence>
<protein>
    <recommendedName>
        <fullName evidence="2">PB1-like domain-containing protein</fullName>
    </recommendedName>
</protein>
<feature type="region of interest" description="Disordered" evidence="1">
    <location>
        <begin position="163"/>
        <end position="309"/>
    </location>
</feature>
<evidence type="ECO:0000313" key="3">
    <source>
        <dbReference type="EMBL" id="RYR66423.1"/>
    </source>
</evidence>
<dbReference type="EMBL" id="SDMP01000003">
    <property type="protein sequence ID" value="RYR66423.1"/>
    <property type="molecule type" value="Genomic_DNA"/>
</dbReference>
<name>A0A445DTD4_ARAHY</name>
<gene>
    <name evidence="3" type="ORF">Ahy_A03g012398</name>
</gene>
<sequence length="309" mass="34536">MRYPCLISTIAVSFAPKRVVSHKVDWYQLGVMEGPPMTFVFHYGGLFRTGEDGDMVYEPDNTEVLMGVEGDTLDVFFVRGYYKELRYIEAGNCWWKVPGVPIPSGLKKLVIDADLIAMCKDCRRNHHLINLYFEDCISQPCVVDNIGKCVALLEAGTSKKKKFSSQAKMHHSQPVKTPIVNHPQPKKPIFEPTKAASQPSRPKAQPSKLNFQPTKPASQPNKPSKPYSQPAKLTHQDSKTTSQTIKTPLQSTKLHPQQTKTNNQEKTAPHHYKTSSQPAKNPDSDNKKGNSSACRVTSSGRTVRRSYPG</sequence>
<feature type="domain" description="PB1-like" evidence="2">
    <location>
        <begin position="36"/>
        <end position="134"/>
    </location>
</feature>
<proteinExistence type="predicted"/>
<dbReference type="Pfam" id="PF26130">
    <property type="entry name" value="PB1-like"/>
    <property type="match status" value="1"/>
</dbReference>
<reference evidence="3 4" key="1">
    <citation type="submission" date="2019-01" db="EMBL/GenBank/DDBJ databases">
        <title>Sequencing of cultivated peanut Arachis hypogaea provides insights into genome evolution and oil improvement.</title>
        <authorList>
            <person name="Chen X."/>
        </authorList>
    </citation>
    <scope>NUCLEOTIDE SEQUENCE [LARGE SCALE GENOMIC DNA]</scope>
    <source>
        <strain evidence="4">cv. Fuhuasheng</strain>
        <tissue evidence="3">Leaves</tissue>
    </source>
</reference>
<feature type="compositionally biased region" description="Basic residues" evidence="1">
    <location>
        <begin position="163"/>
        <end position="173"/>
    </location>
</feature>